<protein>
    <submittedName>
        <fullName evidence="1">Uncharacterized protein</fullName>
    </submittedName>
</protein>
<accession>A0A2D4FCZ0</accession>
<dbReference type="EMBL" id="IACJ01066029">
    <property type="protein sequence ID" value="LAA45341.1"/>
    <property type="molecule type" value="Transcribed_RNA"/>
</dbReference>
<reference evidence="1" key="1">
    <citation type="submission" date="2017-07" db="EMBL/GenBank/DDBJ databases">
        <authorList>
            <person name="Mikheyev A."/>
            <person name="Grau M."/>
        </authorList>
    </citation>
    <scope>NUCLEOTIDE SEQUENCE</scope>
    <source>
        <tissue evidence="1">Venom_gland</tissue>
    </source>
</reference>
<organism evidence="1">
    <name type="scientific">Micrurus corallinus</name>
    <name type="common">Brazilian coral snake</name>
    <dbReference type="NCBI Taxonomy" id="54390"/>
    <lineage>
        <taxon>Eukaryota</taxon>
        <taxon>Metazoa</taxon>
        <taxon>Chordata</taxon>
        <taxon>Craniata</taxon>
        <taxon>Vertebrata</taxon>
        <taxon>Euteleostomi</taxon>
        <taxon>Lepidosauria</taxon>
        <taxon>Squamata</taxon>
        <taxon>Bifurcata</taxon>
        <taxon>Unidentata</taxon>
        <taxon>Episquamata</taxon>
        <taxon>Toxicofera</taxon>
        <taxon>Serpentes</taxon>
        <taxon>Colubroidea</taxon>
        <taxon>Elapidae</taxon>
        <taxon>Elapinae</taxon>
        <taxon>Micrurus</taxon>
    </lineage>
</organism>
<sequence>MAHVLILYLKDRKWQRLPRWTLLSNRCPILRNCFKFISASIRFIEVIQMFPVQIQATATAMVAKLLFIHYKELWQHACVLRYYSPSLSKALNGNVHFAADLEELDRGHLIQLVHIKEQQ</sequence>
<name>A0A2D4FCZ0_MICCO</name>
<proteinExistence type="predicted"/>
<evidence type="ECO:0000313" key="1">
    <source>
        <dbReference type="EMBL" id="LAA45341.1"/>
    </source>
</evidence>
<dbReference type="AlphaFoldDB" id="A0A2D4FCZ0"/>
<reference evidence="1" key="2">
    <citation type="submission" date="2017-11" db="EMBL/GenBank/DDBJ databases">
        <title>Coralsnake Venomics: Analyses of Venom Gland Transcriptomes and Proteomes of Six Brazilian Taxa.</title>
        <authorList>
            <person name="Aird S.D."/>
            <person name="Jorge da Silva N."/>
            <person name="Qiu L."/>
            <person name="Villar-Briones A."/>
            <person name="Aparecida-Saddi V."/>
            <person name="Campos-Telles M.P."/>
            <person name="Grau M."/>
            <person name="Mikheyev A.S."/>
        </authorList>
    </citation>
    <scope>NUCLEOTIDE SEQUENCE</scope>
    <source>
        <tissue evidence="1">Venom_gland</tissue>
    </source>
</reference>